<dbReference type="GO" id="GO:0106300">
    <property type="term" value="P:protein-DNA covalent cross-linking repair"/>
    <property type="evidence" value="ECO:0007669"/>
    <property type="project" value="Ensembl"/>
</dbReference>
<gene>
    <name evidence="19" type="primary">SPRTN</name>
</gene>
<evidence type="ECO:0000256" key="11">
    <source>
        <dbReference type="ARBA" id="ARBA00023049"/>
    </source>
</evidence>
<dbReference type="GO" id="GO:0016607">
    <property type="term" value="C:nuclear speck"/>
    <property type="evidence" value="ECO:0007669"/>
    <property type="project" value="Ensembl"/>
</dbReference>
<evidence type="ECO:0000256" key="1">
    <source>
        <dbReference type="ARBA" id="ARBA00004123"/>
    </source>
</evidence>
<keyword evidence="11" id="KW-0482">Metalloprotease</keyword>
<evidence type="ECO:0000256" key="14">
    <source>
        <dbReference type="ARBA" id="ARBA00023885"/>
    </source>
</evidence>
<dbReference type="PANTHER" id="PTHR21220">
    <property type="entry name" value="DNA-DEPENDENT METALLOPROTEASE SPRTN"/>
    <property type="match status" value="1"/>
</dbReference>
<feature type="compositionally biased region" description="Basic and acidic residues" evidence="17">
    <location>
        <begin position="589"/>
        <end position="599"/>
    </location>
</feature>
<dbReference type="FunFam" id="3.30.160.60:FF:000331">
    <property type="entry name" value="E3 ubiquitin-protein ligase RAD18"/>
    <property type="match status" value="1"/>
</dbReference>
<evidence type="ECO:0000256" key="10">
    <source>
        <dbReference type="ARBA" id="ARBA00022833"/>
    </source>
</evidence>
<reference evidence="19" key="2">
    <citation type="submission" date="2025-08" db="UniProtKB">
        <authorList>
            <consortium name="Ensembl"/>
        </authorList>
    </citation>
    <scope>IDENTIFICATION</scope>
</reference>
<feature type="compositionally biased region" description="Polar residues" evidence="17">
    <location>
        <begin position="627"/>
        <end position="643"/>
    </location>
</feature>
<evidence type="ECO:0000256" key="9">
    <source>
        <dbReference type="ARBA" id="ARBA00022801"/>
    </source>
</evidence>
<evidence type="ECO:0000256" key="15">
    <source>
        <dbReference type="ARBA" id="ARBA00030396"/>
    </source>
</evidence>
<reference evidence="19 20" key="1">
    <citation type="journal article" date="2020" name="Nat. Commun.">
        <title>Donkey genomes provide new insights into domestication and selection for coat color.</title>
        <authorList>
            <person name="Wang"/>
            <person name="C."/>
            <person name="Li"/>
            <person name="H."/>
            <person name="Guo"/>
            <person name="Y."/>
            <person name="Huang"/>
            <person name="J."/>
            <person name="Sun"/>
            <person name="Y."/>
            <person name="Min"/>
            <person name="J."/>
            <person name="Wang"/>
            <person name="J."/>
            <person name="Fang"/>
            <person name="X."/>
            <person name="Zhao"/>
            <person name="Z."/>
            <person name="Wang"/>
            <person name="S."/>
            <person name="Zhang"/>
            <person name="Y."/>
            <person name="Liu"/>
            <person name="Q."/>
            <person name="Jiang"/>
            <person name="Q."/>
            <person name="Wang"/>
            <person name="X."/>
            <person name="Guo"/>
            <person name="Y."/>
            <person name="Yang"/>
            <person name="C."/>
            <person name="Wang"/>
            <person name="Y."/>
            <person name="Tian"/>
            <person name="F."/>
            <person name="Zhuang"/>
            <person name="G."/>
            <person name="Fan"/>
            <person name="Y."/>
            <person name="Gao"/>
            <person name="Q."/>
            <person name="Li"/>
            <person name="Y."/>
            <person name="Ju"/>
            <person name="Z."/>
            <person name="Li"/>
            <person name="J."/>
            <person name="Li"/>
            <person name="R."/>
            <person name="Hou"/>
            <person name="M."/>
            <person name="Yang"/>
            <person name="G."/>
            <person name="Liu"/>
            <person name="G."/>
            <person name="Liu"/>
            <person name="W."/>
            <person name="Guo"/>
            <person name="J."/>
            <person name="Pan"/>
            <person name="S."/>
            <person name="Fan"/>
            <person name="G."/>
            <person name="Zhang"/>
            <person name="W."/>
            <person name="Zhang"/>
            <person name="R."/>
            <person name="Yu"/>
            <person name="J."/>
            <person name="Zhang"/>
            <person name="X."/>
            <person name="Yin"/>
            <person name="Q."/>
            <person name="Ji"/>
            <person name="C."/>
            <person name="Jin"/>
            <person name="Y."/>
            <person name="Yue"/>
            <person name="G."/>
            <person name="Liu"/>
            <person name="M."/>
            <person name="Xu"/>
            <person name="J."/>
            <person name="Liu"/>
            <person name="S."/>
            <person name="Jordana"/>
            <person name="J."/>
            <person name="Noce"/>
            <person name="A."/>
            <person name="Amills"/>
            <person name="M."/>
            <person name="Wu"/>
            <person name="D.D."/>
            <person name="Li"/>
            <person name="S."/>
            <person name="Zhou"/>
            <person name="X. and Zhong"/>
            <person name="J."/>
        </authorList>
    </citation>
    <scope>NUCLEOTIDE SEQUENCE [LARGE SCALE GENOMIC DNA]</scope>
</reference>
<dbReference type="GO" id="GO:0031398">
    <property type="term" value="P:positive regulation of protein ubiquitination"/>
    <property type="evidence" value="ECO:0007669"/>
    <property type="project" value="Ensembl"/>
</dbReference>
<dbReference type="Proteomes" id="UP000694387">
    <property type="component" value="Chromosome 2"/>
</dbReference>
<comment type="subcellular location">
    <subcellularLocation>
        <location evidence="2">Chromosome</location>
    </subcellularLocation>
    <subcellularLocation>
        <location evidence="1">Nucleus</location>
    </subcellularLocation>
</comment>
<dbReference type="GO" id="GO:0043130">
    <property type="term" value="F:ubiquitin binding"/>
    <property type="evidence" value="ECO:0007669"/>
    <property type="project" value="Ensembl"/>
</dbReference>
<dbReference type="SMART" id="SM00734">
    <property type="entry name" value="ZnF_Rad18"/>
    <property type="match status" value="1"/>
</dbReference>
<name>A0A9L0JFW5_EQUAS</name>
<dbReference type="Pfam" id="PF10263">
    <property type="entry name" value="SprT-like"/>
    <property type="match status" value="1"/>
</dbReference>
<evidence type="ECO:0000256" key="16">
    <source>
        <dbReference type="PROSITE-ProRule" id="PRU01256"/>
    </source>
</evidence>
<dbReference type="AlphaFoldDB" id="A0A9L0JFW5"/>
<evidence type="ECO:0000313" key="19">
    <source>
        <dbReference type="Ensembl" id="ENSEASP00005048922.1"/>
    </source>
</evidence>
<dbReference type="GeneTree" id="ENSGT00390000003585"/>
<accession>A0A9L0JFW5</accession>
<keyword evidence="7 16" id="KW-0227">DNA damage</keyword>
<evidence type="ECO:0000256" key="17">
    <source>
        <dbReference type="SAM" id="MobiDB-lite"/>
    </source>
</evidence>
<evidence type="ECO:0000256" key="2">
    <source>
        <dbReference type="ARBA" id="ARBA00004286"/>
    </source>
</evidence>
<keyword evidence="10" id="KW-0862">Zinc</keyword>
<keyword evidence="5" id="KW-0645">Protease</keyword>
<dbReference type="GO" id="GO:0008270">
    <property type="term" value="F:zinc ion binding"/>
    <property type="evidence" value="ECO:0007669"/>
    <property type="project" value="UniProtKB-KW"/>
</dbReference>
<keyword evidence="9" id="KW-0378">Hydrolase</keyword>
<dbReference type="GO" id="GO:0070530">
    <property type="term" value="F:K63-linked polyubiquitin modification-dependent protein binding"/>
    <property type="evidence" value="ECO:0007669"/>
    <property type="project" value="Ensembl"/>
</dbReference>
<dbReference type="Pfam" id="PF22934">
    <property type="entry name" value="SPRTN_ZBD"/>
    <property type="match status" value="1"/>
</dbReference>
<dbReference type="GO" id="GO:0019985">
    <property type="term" value="P:translesion synthesis"/>
    <property type="evidence" value="ECO:0007669"/>
    <property type="project" value="Ensembl"/>
</dbReference>
<protein>
    <recommendedName>
        <fullName evidence="14">DNA-dependent metalloprotease SPRTN</fullName>
    </recommendedName>
    <alternativeName>
        <fullName evidence="15">Protein with SprT-like domain at the N terminus</fullName>
    </alternativeName>
</protein>
<dbReference type="InterPro" id="IPR044245">
    <property type="entry name" value="Spartan"/>
</dbReference>
<evidence type="ECO:0000256" key="12">
    <source>
        <dbReference type="ARBA" id="ARBA00023204"/>
    </source>
</evidence>
<dbReference type="Ensembl" id="ENSEAST00005040740.1">
    <property type="protein sequence ID" value="ENSEASP00005048922.1"/>
    <property type="gene ID" value="ENSEASG00005030428.1"/>
</dbReference>
<evidence type="ECO:0000313" key="20">
    <source>
        <dbReference type="Proteomes" id="UP000694387"/>
    </source>
</evidence>
<dbReference type="GO" id="GO:0003697">
    <property type="term" value="F:single-stranded DNA binding"/>
    <property type="evidence" value="ECO:0007669"/>
    <property type="project" value="Ensembl"/>
</dbReference>
<evidence type="ECO:0000256" key="13">
    <source>
        <dbReference type="ARBA" id="ARBA00023242"/>
    </source>
</evidence>
<dbReference type="GO" id="GO:0016540">
    <property type="term" value="P:protein autoprocessing"/>
    <property type="evidence" value="ECO:0007669"/>
    <property type="project" value="Ensembl"/>
</dbReference>
<keyword evidence="6" id="KW-0479">Metal-binding</keyword>
<feature type="region of interest" description="Disordered" evidence="17">
    <location>
        <begin position="572"/>
        <end position="599"/>
    </location>
</feature>
<evidence type="ECO:0000256" key="8">
    <source>
        <dbReference type="ARBA" id="ARBA00022771"/>
    </source>
</evidence>
<dbReference type="PROSITE" id="PS51908">
    <property type="entry name" value="ZF_UBZ4"/>
    <property type="match status" value="1"/>
</dbReference>
<dbReference type="InterPro" id="IPR006642">
    <property type="entry name" value="Rad18_UBZ4"/>
</dbReference>
<dbReference type="GO" id="GO:0009411">
    <property type="term" value="P:response to UV"/>
    <property type="evidence" value="ECO:0007669"/>
    <property type="project" value="Ensembl"/>
</dbReference>
<comment type="similarity">
    <text evidence="3">Belongs to the Spartan family.</text>
</comment>
<dbReference type="GO" id="GO:0000785">
    <property type="term" value="C:chromatin"/>
    <property type="evidence" value="ECO:0007669"/>
    <property type="project" value="Ensembl"/>
</dbReference>
<dbReference type="GO" id="GO:0036297">
    <property type="term" value="P:interstrand cross-link repair"/>
    <property type="evidence" value="ECO:0007669"/>
    <property type="project" value="Ensembl"/>
</dbReference>
<evidence type="ECO:0000259" key="18">
    <source>
        <dbReference type="PROSITE" id="PS51908"/>
    </source>
</evidence>
<dbReference type="Gene3D" id="3.30.160.60">
    <property type="entry name" value="Classic Zinc Finger"/>
    <property type="match status" value="1"/>
</dbReference>
<keyword evidence="8 16" id="KW-0863">Zinc-finger</keyword>
<feature type="region of interest" description="Disordered" evidence="17">
    <location>
        <begin position="405"/>
        <end position="435"/>
    </location>
</feature>
<dbReference type="PANTHER" id="PTHR21220:SF0">
    <property type="entry name" value="DNA-DEPENDENT METALLOPROTEASE SPRTN"/>
    <property type="match status" value="1"/>
</dbReference>
<sequence>MRCRCSCRSRSPSDCCESCFTYSRASKPPDSSCRRRRLAPLSDIAIAISVRASRGHCHYRCYRCRRCPDPPKPDRAPRLRNRMGERRVRLGQSLSFRHCACARGRAQIIRLRRNASGLERVRRRSYCGSEWRAAQRGVVFPEFSRHRPADSRTGISWEPRPALGPLGLELRPPPTATPTPADVAGIVAAMDEDLVLALRLHEEWNLQVSGRDQAQEPLSLVDASWELVDPTPDLQALFVQFNDRFFWGQLEAVEVKWSMRMTMCAGICSYEGRGGMCSIRLSEPLLKLRPRKDLVETLLHEMIHAYLFVTNNDKDREGHGPEFCKHMHRINRLTGANITVYHTFHDEVDEYRRHWWRCNGPCQYKQPYYGYVKRATNRAPSAHDYWWAEHQKTCGGTYIKIKEPENYSKKGKGKTTQGKQPVSAAENRDKPSRGETQLVIPFSGKGYVLGETSNSLSSGKFITSHAINKTQDLLSQDRSANAVRPNSKIEVKFKQNGSSKKTSLVSPVLNTSHQSVLSNYFPRVAVANQKAFRSGNGSPTESVAVGDITKNSVSSTSQRMVTSSKISLRNSLKAMESTSVTPSQDASGPEDKFPSKRPRLEDKTVFDKFLIKKEQIRSGGNEPKCSSHPTAAAQNSSRSASHSKTVNCPVCQHEVLESQINEHLDWCLECDSIKVKS</sequence>
<dbReference type="GO" id="GO:0004222">
    <property type="term" value="F:metalloendopeptidase activity"/>
    <property type="evidence" value="ECO:0007669"/>
    <property type="project" value="Ensembl"/>
</dbReference>
<proteinExistence type="inferred from homology"/>
<keyword evidence="4" id="KW-0158">Chromosome</keyword>
<evidence type="ECO:0000256" key="6">
    <source>
        <dbReference type="ARBA" id="ARBA00022723"/>
    </source>
</evidence>
<evidence type="ECO:0000256" key="4">
    <source>
        <dbReference type="ARBA" id="ARBA00022454"/>
    </source>
</evidence>
<reference evidence="19" key="3">
    <citation type="submission" date="2025-09" db="UniProtKB">
        <authorList>
            <consortium name="Ensembl"/>
        </authorList>
    </citation>
    <scope>IDENTIFICATION</scope>
</reference>
<keyword evidence="12 16" id="KW-0234">DNA repair</keyword>
<evidence type="ECO:0000256" key="7">
    <source>
        <dbReference type="ARBA" id="ARBA00022763"/>
    </source>
</evidence>
<dbReference type="InterPro" id="IPR006640">
    <property type="entry name" value="SprT-like_domain"/>
</dbReference>
<feature type="region of interest" description="Disordered" evidence="17">
    <location>
        <begin position="617"/>
        <end position="643"/>
    </location>
</feature>
<dbReference type="SMART" id="SM00731">
    <property type="entry name" value="SprT"/>
    <property type="match status" value="1"/>
</dbReference>
<evidence type="ECO:0000256" key="5">
    <source>
        <dbReference type="ARBA" id="ARBA00022670"/>
    </source>
</evidence>
<dbReference type="InterPro" id="IPR055220">
    <property type="entry name" value="SPRTN_ZBD"/>
</dbReference>
<keyword evidence="20" id="KW-1185">Reference proteome</keyword>
<feature type="domain" description="UBZ4-type" evidence="18">
    <location>
        <begin position="645"/>
        <end position="672"/>
    </location>
</feature>
<evidence type="ECO:0000256" key="3">
    <source>
        <dbReference type="ARBA" id="ARBA00010724"/>
    </source>
</evidence>
<keyword evidence="13" id="KW-0539">Nucleus</keyword>
<dbReference type="GO" id="GO:0003690">
    <property type="term" value="F:double-stranded DNA binding"/>
    <property type="evidence" value="ECO:0007669"/>
    <property type="project" value="Ensembl"/>
</dbReference>
<feature type="compositionally biased region" description="Polar residues" evidence="17">
    <location>
        <begin position="572"/>
        <end position="586"/>
    </location>
</feature>
<organism evidence="19 20">
    <name type="scientific">Equus asinus</name>
    <name type="common">Donkey</name>
    <name type="synonym">Equus africanus asinus</name>
    <dbReference type="NCBI Taxonomy" id="9793"/>
    <lineage>
        <taxon>Eukaryota</taxon>
        <taxon>Metazoa</taxon>
        <taxon>Chordata</taxon>
        <taxon>Craniata</taxon>
        <taxon>Vertebrata</taxon>
        <taxon>Euteleostomi</taxon>
        <taxon>Mammalia</taxon>
        <taxon>Eutheria</taxon>
        <taxon>Laurasiatheria</taxon>
        <taxon>Perissodactyla</taxon>
        <taxon>Equidae</taxon>
        <taxon>Equus</taxon>
    </lineage>
</organism>